<gene>
    <name evidence="2" type="ORF">FO442_13930</name>
</gene>
<dbReference type="OrthoDB" id="329514at2"/>
<keyword evidence="1" id="KW-0472">Membrane</keyword>
<dbReference type="RefSeq" id="WP_144333820.1">
    <property type="nucleotide sequence ID" value="NZ_VLPL01000007.1"/>
</dbReference>
<feature type="transmembrane region" description="Helical" evidence="1">
    <location>
        <begin position="79"/>
        <end position="97"/>
    </location>
</feature>
<organism evidence="2 3">
    <name type="scientific">Fluviicola chungangensis</name>
    <dbReference type="NCBI Taxonomy" id="2597671"/>
    <lineage>
        <taxon>Bacteria</taxon>
        <taxon>Pseudomonadati</taxon>
        <taxon>Bacteroidota</taxon>
        <taxon>Flavobacteriia</taxon>
        <taxon>Flavobacteriales</taxon>
        <taxon>Crocinitomicaceae</taxon>
        <taxon>Fluviicola</taxon>
    </lineage>
</organism>
<proteinExistence type="predicted"/>
<feature type="transmembrane region" description="Helical" evidence="1">
    <location>
        <begin position="42"/>
        <end position="64"/>
    </location>
</feature>
<name>A0A556MPA7_9FLAO</name>
<reference evidence="2 3" key="1">
    <citation type="submission" date="2019-07" db="EMBL/GenBank/DDBJ databases">
        <authorList>
            <person name="Huq M.A."/>
        </authorList>
    </citation>
    <scope>NUCLEOTIDE SEQUENCE [LARGE SCALE GENOMIC DNA]</scope>
    <source>
        <strain evidence="2 3">MAH-3</strain>
    </source>
</reference>
<dbReference type="EMBL" id="VLPL01000007">
    <property type="protein sequence ID" value="TSJ41559.1"/>
    <property type="molecule type" value="Genomic_DNA"/>
</dbReference>
<evidence type="ECO:0000313" key="2">
    <source>
        <dbReference type="EMBL" id="TSJ41559.1"/>
    </source>
</evidence>
<protein>
    <submittedName>
        <fullName evidence="2">Cytochrome B</fullName>
    </submittedName>
</protein>
<evidence type="ECO:0000256" key="1">
    <source>
        <dbReference type="SAM" id="Phobius"/>
    </source>
</evidence>
<keyword evidence="1" id="KW-0812">Transmembrane</keyword>
<evidence type="ECO:0000313" key="3">
    <source>
        <dbReference type="Proteomes" id="UP000316008"/>
    </source>
</evidence>
<dbReference type="Proteomes" id="UP000316008">
    <property type="component" value="Unassembled WGS sequence"/>
</dbReference>
<feature type="transmembrane region" description="Helical" evidence="1">
    <location>
        <begin position="118"/>
        <end position="136"/>
    </location>
</feature>
<accession>A0A556MPA7</accession>
<comment type="caution">
    <text evidence="2">The sequence shown here is derived from an EMBL/GenBank/DDBJ whole genome shotgun (WGS) entry which is preliminary data.</text>
</comment>
<keyword evidence="3" id="KW-1185">Reference proteome</keyword>
<dbReference type="AlphaFoldDB" id="A0A556MPA7"/>
<feature type="transmembrane region" description="Helical" evidence="1">
    <location>
        <begin position="12"/>
        <end position="30"/>
    </location>
</feature>
<keyword evidence="1" id="KW-1133">Transmembrane helix</keyword>
<sequence>MGALIHVHSGLRWLALALLFFAIVNAILKLKSGKYEKSDKMLNLFAMVLLHIQILIGTVLSFLTGKISYAEGWMKNPQYRFFGLEHILLMVIAVTLITIGRKKAERAIDPAKKHKTILIWYVIVLVIIFLAIPWPFRTALGGSWF</sequence>